<sequence length="401" mass="41980">MSRQAFICDAIRTPFGRYGGALASVRADDLGAIPLSALMQRNPRVDWQAVTDVIYGCANQAGEDNRNVARMSALLAGLPAEVPGATVNRLCGSGLDALGTAARAIKSGEADLMIAGGVESMTRAPFVLPKAESAFSRANSVQDTTIGWRFVNRLMKERYGVDSMPETAENVATEFRIEREAQDRMALRSQQKALTAQRSGVFDAEIVPVSIPQKKSEPLRVDRDEHPRETSLEALAKLKGVVRPDGTVTAGNASGVNDGACALLLAGEAAAARYGLTPRARIVAMATAGVAPRIMGMGPAPATRKVLALAGLTLADMDVIELNEAFAAQGLAVLRDLGLADDDARVNPNGGAIALGHPLGASGARLATTAVNQLHRTGGRYALCTMCIGVGQGIAVVLERV</sequence>
<dbReference type="RefSeq" id="WP_201690477.1">
    <property type="nucleotide sequence ID" value="NZ_JAEQND010000008.1"/>
</dbReference>
<dbReference type="InterPro" id="IPR020613">
    <property type="entry name" value="Thiolase_CS"/>
</dbReference>
<dbReference type="PIRSF" id="PIRSF000429">
    <property type="entry name" value="Ac-CoA_Ac_transf"/>
    <property type="match status" value="1"/>
</dbReference>
<dbReference type="NCBIfam" id="NF006551">
    <property type="entry name" value="PRK09050.1"/>
    <property type="match status" value="1"/>
</dbReference>
<dbReference type="Proteomes" id="UP000622707">
    <property type="component" value="Unassembled WGS sequence"/>
</dbReference>
<dbReference type="SUPFAM" id="SSF53901">
    <property type="entry name" value="Thiolase-like"/>
    <property type="match status" value="2"/>
</dbReference>
<evidence type="ECO:0000259" key="13">
    <source>
        <dbReference type="Pfam" id="PF02803"/>
    </source>
</evidence>
<evidence type="ECO:0000256" key="4">
    <source>
        <dbReference type="ARBA" id="ARBA00012233"/>
    </source>
</evidence>
<dbReference type="InterPro" id="IPR016039">
    <property type="entry name" value="Thiolase-like"/>
</dbReference>
<dbReference type="Gene3D" id="3.40.47.10">
    <property type="match status" value="1"/>
</dbReference>
<evidence type="ECO:0000256" key="10">
    <source>
        <dbReference type="ARBA" id="ARBA00048527"/>
    </source>
</evidence>
<evidence type="ECO:0000256" key="7">
    <source>
        <dbReference type="ARBA" id="ARBA00022797"/>
    </source>
</evidence>
<dbReference type="InterPro" id="IPR012793">
    <property type="entry name" value="PcaF"/>
</dbReference>
<dbReference type="NCBIfam" id="TIGR02430">
    <property type="entry name" value="pcaF"/>
    <property type="match status" value="1"/>
</dbReference>
<dbReference type="PANTHER" id="PTHR18919:SF107">
    <property type="entry name" value="ACETYL-COA ACETYLTRANSFERASE, CYTOSOLIC"/>
    <property type="match status" value="1"/>
</dbReference>
<keyword evidence="8 11" id="KW-0012">Acyltransferase</keyword>
<name>A0ABS1JQ77_9BURK</name>
<evidence type="ECO:0000256" key="9">
    <source>
        <dbReference type="ARBA" id="ARBA00041222"/>
    </source>
</evidence>
<accession>A0ABS1JQ77</accession>
<dbReference type="GO" id="GO:0033812">
    <property type="term" value="F:3-oxoadipyl-CoA thiolase activity"/>
    <property type="evidence" value="ECO:0007669"/>
    <property type="project" value="UniProtKB-EC"/>
</dbReference>
<keyword evidence="15" id="KW-1185">Reference proteome</keyword>
<feature type="domain" description="Thiolase C-terminal" evidence="13">
    <location>
        <begin position="277"/>
        <end position="400"/>
    </location>
</feature>
<dbReference type="PROSITE" id="PS00737">
    <property type="entry name" value="THIOLASE_2"/>
    <property type="match status" value="1"/>
</dbReference>
<evidence type="ECO:0000259" key="12">
    <source>
        <dbReference type="Pfam" id="PF00108"/>
    </source>
</evidence>
<keyword evidence="6 11" id="KW-0808">Transferase</keyword>
<dbReference type="PANTHER" id="PTHR18919">
    <property type="entry name" value="ACETYL-COA C-ACYLTRANSFERASE"/>
    <property type="match status" value="1"/>
</dbReference>
<protein>
    <recommendedName>
        <fullName evidence="5">Beta-ketoadipyl-CoA thiolase</fullName>
        <ecNumber evidence="4">2.3.1.174</ecNumber>
    </recommendedName>
    <alternativeName>
        <fullName evidence="9">3-oxoadipyl-CoA thiolase</fullName>
    </alternativeName>
</protein>
<dbReference type="PROSITE" id="PS00099">
    <property type="entry name" value="THIOLASE_3"/>
    <property type="match status" value="1"/>
</dbReference>
<dbReference type="Pfam" id="PF02803">
    <property type="entry name" value="Thiolase_C"/>
    <property type="match status" value="1"/>
</dbReference>
<comment type="catalytic activity">
    <reaction evidence="10">
        <text>succinyl-CoA + acetyl-CoA = 3-oxoadipyl-CoA + CoA</text>
        <dbReference type="Rhea" id="RHEA:19481"/>
        <dbReference type="ChEBI" id="CHEBI:57287"/>
        <dbReference type="ChEBI" id="CHEBI:57288"/>
        <dbReference type="ChEBI" id="CHEBI:57292"/>
        <dbReference type="ChEBI" id="CHEBI:57348"/>
        <dbReference type="EC" id="2.3.1.174"/>
    </reaction>
</comment>
<gene>
    <name evidence="14" type="primary">pcaF</name>
    <name evidence="14" type="ORF">JI746_14710</name>
</gene>
<comment type="function">
    <text evidence="1">Catalyzes thiolytic cleavage of beta-ketoadipyl-CoA to succinyl-CoA and acetyl-CoA.</text>
</comment>
<dbReference type="InterPro" id="IPR020617">
    <property type="entry name" value="Thiolase_C"/>
</dbReference>
<dbReference type="PROSITE" id="PS00098">
    <property type="entry name" value="THIOLASE_1"/>
    <property type="match status" value="1"/>
</dbReference>
<evidence type="ECO:0000256" key="2">
    <source>
        <dbReference type="ARBA" id="ARBA00005071"/>
    </source>
</evidence>
<dbReference type="NCBIfam" id="TIGR01930">
    <property type="entry name" value="AcCoA-C-Actrans"/>
    <property type="match status" value="1"/>
</dbReference>
<dbReference type="InterPro" id="IPR020610">
    <property type="entry name" value="Thiolase_AS"/>
</dbReference>
<evidence type="ECO:0000313" key="14">
    <source>
        <dbReference type="EMBL" id="MBL0426363.1"/>
    </source>
</evidence>
<dbReference type="EC" id="2.3.1.174" evidence="4"/>
<keyword evidence="7" id="KW-0058">Aromatic hydrocarbons catabolism</keyword>
<dbReference type="InterPro" id="IPR020615">
    <property type="entry name" value="Thiolase_acyl_enz_int_AS"/>
</dbReference>
<evidence type="ECO:0000256" key="3">
    <source>
        <dbReference type="ARBA" id="ARBA00010982"/>
    </source>
</evidence>
<evidence type="ECO:0000256" key="11">
    <source>
        <dbReference type="RuleBase" id="RU003557"/>
    </source>
</evidence>
<dbReference type="Pfam" id="PF00108">
    <property type="entry name" value="Thiolase_N"/>
    <property type="match status" value="1"/>
</dbReference>
<comment type="caution">
    <text evidence="14">The sequence shown here is derived from an EMBL/GenBank/DDBJ whole genome shotgun (WGS) entry which is preliminary data.</text>
</comment>
<dbReference type="CDD" id="cd00751">
    <property type="entry name" value="thiolase"/>
    <property type="match status" value="1"/>
</dbReference>
<evidence type="ECO:0000256" key="6">
    <source>
        <dbReference type="ARBA" id="ARBA00022679"/>
    </source>
</evidence>
<evidence type="ECO:0000313" key="15">
    <source>
        <dbReference type="Proteomes" id="UP000622707"/>
    </source>
</evidence>
<dbReference type="InterPro" id="IPR002155">
    <property type="entry name" value="Thiolase"/>
</dbReference>
<comment type="similarity">
    <text evidence="3 11">Belongs to the thiolase-like superfamily. Thiolase family.</text>
</comment>
<dbReference type="EMBL" id="JAEQND010000008">
    <property type="protein sequence ID" value="MBL0426363.1"/>
    <property type="molecule type" value="Genomic_DNA"/>
</dbReference>
<feature type="domain" description="Thiolase N-terminal" evidence="12">
    <location>
        <begin position="6"/>
        <end position="268"/>
    </location>
</feature>
<comment type="pathway">
    <text evidence="2">Aromatic compound metabolism; beta-ketoadipate pathway; acetyl-CoA and succinyl-CoA from 3-oxoadipate: step 2/2.</text>
</comment>
<dbReference type="InterPro" id="IPR020616">
    <property type="entry name" value="Thiolase_N"/>
</dbReference>
<reference evidence="14 15" key="1">
    <citation type="journal article" date="2017" name="Int. J. Syst. Evol. Microbiol.">
        <title>Ramlibacter alkalitolerans sp. nov., alkali-tolerant bacterium isolated from soil of ginseng.</title>
        <authorList>
            <person name="Lee D.H."/>
            <person name="Cha C.J."/>
        </authorList>
    </citation>
    <scope>NUCLEOTIDE SEQUENCE [LARGE SCALE GENOMIC DNA]</scope>
    <source>
        <strain evidence="14 15">KACC 19305</strain>
    </source>
</reference>
<proteinExistence type="inferred from homology"/>
<evidence type="ECO:0000256" key="8">
    <source>
        <dbReference type="ARBA" id="ARBA00023315"/>
    </source>
</evidence>
<evidence type="ECO:0000256" key="5">
    <source>
        <dbReference type="ARBA" id="ARBA00016181"/>
    </source>
</evidence>
<organism evidence="14 15">
    <name type="scientific">Ramlibacter alkalitolerans</name>
    <dbReference type="NCBI Taxonomy" id="2039631"/>
    <lineage>
        <taxon>Bacteria</taxon>
        <taxon>Pseudomonadati</taxon>
        <taxon>Pseudomonadota</taxon>
        <taxon>Betaproteobacteria</taxon>
        <taxon>Burkholderiales</taxon>
        <taxon>Comamonadaceae</taxon>
        <taxon>Ramlibacter</taxon>
    </lineage>
</organism>
<evidence type="ECO:0000256" key="1">
    <source>
        <dbReference type="ARBA" id="ARBA00003720"/>
    </source>
</evidence>